<dbReference type="InterPro" id="IPR000073">
    <property type="entry name" value="AB_hydrolase_1"/>
</dbReference>
<dbReference type="EMBL" id="QEKO01000001">
    <property type="protein sequence ID" value="PVY67687.1"/>
    <property type="molecule type" value="Genomic_DNA"/>
</dbReference>
<dbReference type="GO" id="GO:0003824">
    <property type="term" value="F:catalytic activity"/>
    <property type="evidence" value="ECO:0007669"/>
    <property type="project" value="InterPro"/>
</dbReference>
<dbReference type="PRINTS" id="PR00111">
    <property type="entry name" value="ABHYDROLASE"/>
</dbReference>
<dbReference type="InterPro" id="IPR050266">
    <property type="entry name" value="AB_hydrolase_sf"/>
</dbReference>
<accession>A0A2U1CP67</accession>
<dbReference type="PRINTS" id="PR00412">
    <property type="entry name" value="EPOXHYDRLASE"/>
</dbReference>
<evidence type="ECO:0000313" key="2">
    <source>
        <dbReference type="EMBL" id="PVY67687.1"/>
    </source>
</evidence>
<name>A0A2U1CP67_9BURK</name>
<protein>
    <submittedName>
        <fullName evidence="2">3-oxoadipate enol-lactonase</fullName>
    </submittedName>
</protein>
<dbReference type="PANTHER" id="PTHR43798">
    <property type="entry name" value="MONOACYLGLYCEROL LIPASE"/>
    <property type="match status" value="1"/>
</dbReference>
<dbReference type="RefSeq" id="WP_116517018.1">
    <property type="nucleotide sequence ID" value="NZ_JACCEX010000001.1"/>
</dbReference>
<feature type="domain" description="AB hydrolase-1" evidence="1">
    <location>
        <begin position="16"/>
        <end position="242"/>
    </location>
</feature>
<organism evidence="2 3">
    <name type="scientific">Pusillimonas noertemannii</name>
    <dbReference type="NCBI Taxonomy" id="305977"/>
    <lineage>
        <taxon>Bacteria</taxon>
        <taxon>Pseudomonadati</taxon>
        <taxon>Pseudomonadota</taxon>
        <taxon>Betaproteobacteria</taxon>
        <taxon>Burkholderiales</taxon>
        <taxon>Alcaligenaceae</taxon>
        <taxon>Pusillimonas</taxon>
    </lineage>
</organism>
<reference evidence="2 3" key="1">
    <citation type="submission" date="2018-04" db="EMBL/GenBank/DDBJ databases">
        <title>Genomic Encyclopedia of Type Strains, Phase IV (KMG-IV): sequencing the most valuable type-strain genomes for metagenomic binning, comparative biology and taxonomic classification.</title>
        <authorList>
            <person name="Goeker M."/>
        </authorList>
    </citation>
    <scope>NUCLEOTIDE SEQUENCE [LARGE SCALE GENOMIC DNA]</scope>
    <source>
        <strain evidence="2 3">DSM 10065</strain>
    </source>
</reference>
<dbReference type="OrthoDB" id="9793083at2"/>
<dbReference type="Gene3D" id="3.40.50.1820">
    <property type="entry name" value="alpha/beta hydrolase"/>
    <property type="match status" value="1"/>
</dbReference>
<dbReference type="InterPro" id="IPR029058">
    <property type="entry name" value="AB_hydrolase_fold"/>
</dbReference>
<sequence>MTRCSYHTVGPADGQAVVLLHAIATDSNLWSAQVPVWATAFRLVCVDLPGHGGSPDIDADLDLDGYADCVLDVLDELHIDTASLVGLSLGGMVAQAFALKYPARVRSLVLAHTSARTVEVVKGIWSGRIARFEREGMAAQVMPTLERWFTRSFAEASPLTLAWLSEQILRTTNKGYLSAIRAIQGLDHLDKLAAIEVPTLVVAGEEDSSVPPAAAAQIAERMANAKMLVLAGAAHLGNLERPVEFTEAVGAFLRQASR</sequence>
<keyword evidence="3" id="KW-1185">Reference proteome</keyword>
<dbReference type="InterPro" id="IPR000639">
    <property type="entry name" value="Epox_hydrolase-like"/>
</dbReference>
<proteinExistence type="predicted"/>
<evidence type="ECO:0000259" key="1">
    <source>
        <dbReference type="Pfam" id="PF00561"/>
    </source>
</evidence>
<dbReference type="Proteomes" id="UP000246145">
    <property type="component" value="Unassembled WGS sequence"/>
</dbReference>
<gene>
    <name evidence="2" type="ORF">C7440_0070</name>
</gene>
<dbReference type="AlphaFoldDB" id="A0A2U1CP67"/>
<comment type="caution">
    <text evidence="2">The sequence shown here is derived from an EMBL/GenBank/DDBJ whole genome shotgun (WGS) entry which is preliminary data.</text>
</comment>
<dbReference type="SUPFAM" id="SSF53474">
    <property type="entry name" value="alpha/beta-Hydrolases"/>
    <property type="match status" value="1"/>
</dbReference>
<dbReference type="Pfam" id="PF00561">
    <property type="entry name" value="Abhydrolase_1"/>
    <property type="match status" value="1"/>
</dbReference>
<evidence type="ECO:0000313" key="3">
    <source>
        <dbReference type="Proteomes" id="UP000246145"/>
    </source>
</evidence>